<dbReference type="InterPro" id="IPR006913">
    <property type="entry name" value="CENP-V/GFA"/>
</dbReference>
<dbReference type="PANTHER" id="PTHR33337">
    <property type="entry name" value="GFA DOMAIN-CONTAINING PROTEIN"/>
    <property type="match status" value="1"/>
</dbReference>
<dbReference type="Gene3D" id="3.90.1590.10">
    <property type="entry name" value="glutathione-dependent formaldehyde- activating enzyme (gfa)"/>
    <property type="match status" value="2"/>
</dbReference>
<keyword evidence="7" id="KW-1185">Reference proteome</keyword>
<accession>A0A8T9CM73</accession>
<keyword evidence="4" id="KW-0456">Lyase</keyword>
<dbReference type="Pfam" id="PF04828">
    <property type="entry name" value="GFA"/>
    <property type="match status" value="2"/>
</dbReference>
<evidence type="ECO:0000313" key="6">
    <source>
        <dbReference type="EMBL" id="TVY84924.1"/>
    </source>
</evidence>
<name>A0A8T9CM73_9HELO</name>
<protein>
    <recommendedName>
        <fullName evidence="5">CENP-V/GFA domain-containing protein</fullName>
    </recommendedName>
</protein>
<evidence type="ECO:0000256" key="3">
    <source>
        <dbReference type="ARBA" id="ARBA00022833"/>
    </source>
</evidence>
<dbReference type="GO" id="GO:0046872">
    <property type="term" value="F:metal ion binding"/>
    <property type="evidence" value="ECO:0007669"/>
    <property type="project" value="UniProtKB-KW"/>
</dbReference>
<evidence type="ECO:0000256" key="1">
    <source>
        <dbReference type="ARBA" id="ARBA00005495"/>
    </source>
</evidence>
<dbReference type="SUPFAM" id="SSF51316">
    <property type="entry name" value="Mss4-like"/>
    <property type="match status" value="2"/>
</dbReference>
<keyword evidence="2" id="KW-0479">Metal-binding</keyword>
<dbReference type="Proteomes" id="UP000469558">
    <property type="component" value="Unassembled WGS sequence"/>
</dbReference>
<dbReference type="InterPro" id="IPR011057">
    <property type="entry name" value="Mss4-like_sf"/>
</dbReference>
<comment type="similarity">
    <text evidence="1">Belongs to the Gfa family.</text>
</comment>
<comment type="caution">
    <text evidence="6">The sequence shown here is derived from an EMBL/GenBank/DDBJ whole genome shotgun (WGS) entry which is preliminary data.</text>
</comment>
<gene>
    <name evidence="6" type="ORF">LSUE1_G002979</name>
</gene>
<evidence type="ECO:0000256" key="2">
    <source>
        <dbReference type="ARBA" id="ARBA00022723"/>
    </source>
</evidence>
<dbReference type="AlphaFoldDB" id="A0A8T9CM73"/>
<keyword evidence="3" id="KW-0862">Zinc</keyword>
<proteinExistence type="inferred from homology"/>
<evidence type="ECO:0000259" key="5">
    <source>
        <dbReference type="Pfam" id="PF04828"/>
    </source>
</evidence>
<dbReference type="PANTHER" id="PTHR33337:SF40">
    <property type="entry name" value="CENP-V_GFA DOMAIN-CONTAINING PROTEIN-RELATED"/>
    <property type="match status" value="1"/>
</dbReference>
<feature type="domain" description="CENP-V/GFA" evidence="5">
    <location>
        <begin position="231"/>
        <end position="321"/>
    </location>
</feature>
<dbReference type="EMBL" id="QGMK01000044">
    <property type="protein sequence ID" value="TVY84924.1"/>
    <property type="molecule type" value="Genomic_DNA"/>
</dbReference>
<dbReference type="OrthoDB" id="5422068at2759"/>
<reference evidence="6 7" key="1">
    <citation type="submission" date="2018-05" db="EMBL/GenBank/DDBJ databases">
        <title>Genome sequencing and assembly of the regulated plant pathogen Lachnellula willkommii and related sister species for the development of diagnostic species identification markers.</title>
        <authorList>
            <person name="Giroux E."/>
            <person name="Bilodeau G."/>
        </authorList>
    </citation>
    <scope>NUCLEOTIDE SEQUENCE [LARGE SCALE GENOMIC DNA]</scope>
    <source>
        <strain evidence="6 7">CBS 268.59</strain>
    </source>
</reference>
<feature type="domain" description="CENP-V/GFA" evidence="5">
    <location>
        <begin position="5"/>
        <end position="104"/>
    </location>
</feature>
<evidence type="ECO:0000256" key="4">
    <source>
        <dbReference type="ARBA" id="ARBA00023239"/>
    </source>
</evidence>
<dbReference type="GO" id="GO:0016846">
    <property type="term" value="F:carbon-sulfur lyase activity"/>
    <property type="evidence" value="ECO:0007669"/>
    <property type="project" value="InterPro"/>
</dbReference>
<organism evidence="6 7">
    <name type="scientific">Lachnellula suecica</name>
    <dbReference type="NCBI Taxonomy" id="602035"/>
    <lineage>
        <taxon>Eukaryota</taxon>
        <taxon>Fungi</taxon>
        <taxon>Dikarya</taxon>
        <taxon>Ascomycota</taxon>
        <taxon>Pezizomycotina</taxon>
        <taxon>Leotiomycetes</taxon>
        <taxon>Helotiales</taxon>
        <taxon>Lachnaceae</taxon>
        <taxon>Lachnellula</taxon>
    </lineage>
</organism>
<sequence length="357" mass="40004">MTTIINATCACTTFTYQVSLPTTSLPIPRALCLCDSYRRISDSYDISYISASMDIEPSDYALKAYKVSPNFTAYFCSSCGAHVLGKGNGRESWYLATGIWDRTEGIIEWTGCMWVEDTLDGGISVWFRNIEESDGSKRALKRWVRQAGESELIPEGTLEVLPEKEKKKGTENLKAQCLCGGVKFYITRPNAASKAVRSPFPDLMKPYHSTSSANPENETWWLRDNESKYLAGTCACASCRLASGFEIQPWAFVPLCNIFHEDGTPLDFERGTLKRYESSKGVWREFCGTCGATVFWHCEERSGLIDVSVGLFDPSEGARAEGWLEWWTGRVSFAEMAVSKSLVASLEKGLKEWEQKR</sequence>
<evidence type="ECO:0000313" key="7">
    <source>
        <dbReference type="Proteomes" id="UP000469558"/>
    </source>
</evidence>